<dbReference type="GO" id="GO:0005868">
    <property type="term" value="C:cytoplasmic dynein complex"/>
    <property type="evidence" value="ECO:0007669"/>
    <property type="project" value="TreeGrafter"/>
</dbReference>
<protein>
    <recommendedName>
        <fullName evidence="10">Dynein light chain</fullName>
    </recommendedName>
</protein>
<reference evidence="12" key="2">
    <citation type="submission" date="2023-11" db="UniProtKB">
        <authorList>
            <consortium name="WormBaseParasite"/>
        </authorList>
    </citation>
    <scope>IDENTIFICATION</scope>
</reference>
<dbReference type="PANTHER" id="PTHR11886">
    <property type="entry name" value="DYNEIN LIGHT CHAIN"/>
    <property type="match status" value="1"/>
</dbReference>
<evidence type="ECO:0000313" key="12">
    <source>
        <dbReference type="WBParaSite" id="TREG1_44920.1"/>
    </source>
</evidence>
<keyword evidence="8 10" id="KW-0206">Cytoskeleton</keyword>
<evidence type="ECO:0000256" key="7">
    <source>
        <dbReference type="ARBA" id="ARBA00022927"/>
    </source>
</evidence>
<dbReference type="GO" id="GO:0045505">
    <property type="term" value="F:dynein intermediate chain binding"/>
    <property type="evidence" value="ECO:0007669"/>
    <property type="project" value="TreeGrafter"/>
</dbReference>
<dbReference type="GO" id="GO:0015031">
    <property type="term" value="P:protein transport"/>
    <property type="evidence" value="ECO:0007669"/>
    <property type="project" value="UniProtKB-KW"/>
</dbReference>
<evidence type="ECO:0000256" key="1">
    <source>
        <dbReference type="ARBA" id="ARBA00004123"/>
    </source>
</evidence>
<name>A0A183VYR9_TRIRE</name>
<dbReference type="GO" id="GO:0051028">
    <property type="term" value="P:mRNA transport"/>
    <property type="evidence" value="ECO:0007669"/>
    <property type="project" value="UniProtKB-KW"/>
</dbReference>
<keyword evidence="7" id="KW-0653">Protein transport</keyword>
<evidence type="ECO:0000313" key="11">
    <source>
        <dbReference type="Proteomes" id="UP000050795"/>
    </source>
</evidence>
<dbReference type="GO" id="GO:0005874">
    <property type="term" value="C:microtubule"/>
    <property type="evidence" value="ECO:0007669"/>
    <property type="project" value="UniProtKB-KW"/>
</dbReference>
<dbReference type="Pfam" id="PF01221">
    <property type="entry name" value="Dynein_light"/>
    <property type="match status" value="1"/>
</dbReference>
<dbReference type="FunFam" id="3.30.740.10:FF:000005">
    <property type="entry name" value="Dynein light chain"/>
    <property type="match status" value="1"/>
</dbReference>
<dbReference type="Proteomes" id="UP000050795">
    <property type="component" value="Unassembled WGS sequence"/>
</dbReference>
<dbReference type="WBParaSite" id="TREG1_44920.1">
    <property type="protein sequence ID" value="TREG1_44920.1"/>
    <property type="gene ID" value="TREG1_44920"/>
</dbReference>
<dbReference type="InterPro" id="IPR001372">
    <property type="entry name" value="Dynein_light_chain_typ-1/2"/>
</dbReference>
<keyword evidence="4 10" id="KW-0963">Cytoplasm</keyword>
<evidence type="ECO:0000256" key="10">
    <source>
        <dbReference type="RuleBase" id="RU365010"/>
    </source>
</evidence>
<dbReference type="GO" id="GO:0007017">
    <property type="term" value="P:microtubule-based process"/>
    <property type="evidence" value="ECO:0007669"/>
    <property type="project" value="InterPro"/>
</dbReference>
<comment type="subcellular location">
    <subcellularLocation>
        <location evidence="2 10">Cytoplasm</location>
        <location evidence="2 10">Cytoskeleton</location>
    </subcellularLocation>
    <subcellularLocation>
        <location evidence="1">Nucleus</location>
    </subcellularLocation>
</comment>
<keyword evidence="11" id="KW-1185">Reference proteome</keyword>
<dbReference type="Gene3D" id="3.30.740.10">
    <property type="entry name" value="Protein Inhibitor Of Neuronal Nitric Oxide Synthase"/>
    <property type="match status" value="1"/>
</dbReference>
<reference evidence="11" key="1">
    <citation type="submission" date="2022-06" db="EMBL/GenBank/DDBJ databases">
        <authorList>
            <person name="Berger JAMES D."/>
            <person name="Berger JAMES D."/>
        </authorList>
    </citation>
    <scope>NUCLEOTIDE SEQUENCE [LARGE SCALE GENOMIC DNA]</scope>
</reference>
<dbReference type="OrthoDB" id="10033309at2759"/>
<dbReference type="PANTHER" id="PTHR11886:SF35">
    <property type="entry name" value="DYNEIN LIGHT CHAIN"/>
    <property type="match status" value="1"/>
</dbReference>
<dbReference type="SMART" id="SM01375">
    <property type="entry name" value="Dynein_light"/>
    <property type="match status" value="1"/>
</dbReference>
<keyword evidence="5 10" id="KW-0493">Microtubule</keyword>
<sequence length="89" mass="10142">MKEYQVTILSSEMSEDVETYACRAASEALSMETSYSGIAGYIKKAFDKKYKKTWHCIVGTNYCGAFSHETGNFIHFILDDLTFLLFRST</sequence>
<evidence type="ECO:0000256" key="5">
    <source>
        <dbReference type="ARBA" id="ARBA00022701"/>
    </source>
</evidence>
<evidence type="ECO:0000256" key="9">
    <source>
        <dbReference type="ARBA" id="ARBA00023242"/>
    </source>
</evidence>
<dbReference type="InterPro" id="IPR037177">
    <property type="entry name" value="DLC_sf"/>
</dbReference>
<accession>A0A183VYR9</accession>
<keyword evidence="10" id="KW-0505">Motor protein</keyword>
<keyword evidence="3" id="KW-0813">Transport</keyword>
<evidence type="ECO:0000256" key="3">
    <source>
        <dbReference type="ARBA" id="ARBA00022448"/>
    </source>
</evidence>
<keyword evidence="6" id="KW-0509">mRNA transport</keyword>
<organism evidence="11 12">
    <name type="scientific">Trichobilharzia regenti</name>
    <name type="common">Nasal bird schistosome</name>
    <dbReference type="NCBI Taxonomy" id="157069"/>
    <lineage>
        <taxon>Eukaryota</taxon>
        <taxon>Metazoa</taxon>
        <taxon>Spiralia</taxon>
        <taxon>Lophotrochozoa</taxon>
        <taxon>Platyhelminthes</taxon>
        <taxon>Trematoda</taxon>
        <taxon>Digenea</taxon>
        <taxon>Strigeidida</taxon>
        <taxon>Schistosomatoidea</taxon>
        <taxon>Schistosomatidae</taxon>
        <taxon>Trichobilharzia</taxon>
    </lineage>
</organism>
<evidence type="ECO:0000256" key="6">
    <source>
        <dbReference type="ARBA" id="ARBA00022816"/>
    </source>
</evidence>
<evidence type="ECO:0000256" key="2">
    <source>
        <dbReference type="ARBA" id="ARBA00004245"/>
    </source>
</evidence>
<keyword evidence="10" id="KW-0243">Dynein</keyword>
<comment type="similarity">
    <text evidence="10">Belongs to the dynein light chain family.</text>
</comment>
<keyword evidence="9" id="KW-0539">Nucleus</keyword>
<evidence type="ECO:0000256" key="8">
    <source>
        <dbReference type="ARBA" id="ARBA00023212"/>
    </source>
</evidence>
<dbReference type="GO" id="GO:0005634">
    <property type="term" value="C:nucleus"/>
    <property type="evidence" value="ECO:0007669"/>
    <property type="project" value="UniProtKB-SubCell"/>
</dbReference>
<dbReference type="AlphaFoldDB" id="A0A183VYR9"/>
<proteinExistence type="inferred from homology"/>
<evidence type="ECO:0000256" key="4">
    <source>
        <dbReference type="ARBA" id="ARBA00022490"/>
    </source>
</evidence>
<dbReference type="SUPFAM" id="SSF54648">
    <property type="entry name" value="DLC"/>
    <property type="match status" value="1"/>
</dbReference>